<gene>
    <name evidence="1" type="ORF">HS088_TW09G00701</name>
</gene>
<evidence type="ECO:0000313" key="1">
    <source>
        <dbReference type="EMBL" id="KAF5742650.1"/>
    </source>
</evidence>
<evidence type="ECO:0000313" key="2">
    <source>
        <dbReference type="Proteomes" id="UP000593562"/>
    </source>
</evidence>
<accession>A0A7J7D8G0</accession>
<dbReference type="PANTHER" id="PTHR33103">
    <property type="entry name" value="OS01G0153900 PROTEIN"/>
    <property type="match status" value="1"/>
</dbReference>
<dbReference type="Proteomes" id="UP000593562">
    <property type="component" value="Unassembled WGS sequence"/>
</dbReference>
<protein>
    <submittedName>
        <fullName evidence="1">Uncharacterized protein</fullName>
    </submittedName>
</protein>
<keyword evidence="2" id="KW-1185">Reference proteome</keyword>
<comment type="caution">
    <text evidence="1">The sequence shown here is derived from an EMBL/GenBank/DDBJ whole genome shotgun (WGS) entry which is preliminary data.</text>
</comment>
<dbReference type="AlphaFoldDB" id="A0A7J7D8G0"/>
<name>A0A7J7D8G0_TRIWF</name>
<proteinExistence type="predicted"/>
<dbReference type="Pfam" id="PF05056">
    <property type="entry name" value="DUF674"/>
    <property type="match status" value="1"/>
</dbReference>
<sequence length="82" mass="8996">MIMDDLEVKPLSTVSIISLLSEVNVKDVGVVQEKEINLSMDEGLKMLKASFMTQTVLTHVFLGGEKSQKTTGRIPSVYDAPI</sequence>
<dbReference type="EMBL" id="JAAARO010000009">
    <property type="protein sequence ID" value="KAF5742650.1"/>
    <property type="molecule type" value="Genomic_DNA"/>
</dbReference>
<reference evidence="1 2" key="1">
    <citation type="journal article" date="2020" name="Nat. Commun.">
        <title>Genome of Tripterygium wilfordii and identification of cytochrome P450 involved in triptolide biosynthesis.</title>
        <authorList>
            <person name="Tu L."/>
            <person name="Su P."/>
            <person name="Zhang Z."/>
            <person name="Gao L."/>
            <person name="Wang J."/>
            <person name="Hu T."/>
            <person name="Zhou J."/>
            <person name="Zhang Y."/>
            <person name="Zhao Y."/>
            <person name="Liu Y."/>
            <person name="Song Y."/>
            <person name="Tong Y."/>
            <person name="Lu Y."/>
            <person name="Yang J."/>
            <person name="Xu C."/>
            <person name="Jia M."/>
            <person name="Peters R.J."/>
            <person name="Huang L."/>
            <person name="Gao W."/>
        </authorList>
    </citation>
    <scope>NUCLEOTIDE SEQUENCE [LARGE SCALE GENOMIC DNA]</scope>
    <source>
        <strain evidence="2">cv. XIE 37</strain>
        <tissue evidence="1">Leaf</tissue>
    </source>
</reference>
<dbReference type="InParanoid" id="A0A7J7D8G0"/>
<organism evidence="1 2">
    <name type="scientific">Tripterygium wilfordii</name>
    <name type="common">Thunder God vine</name>
    <dbReference type="NCBI Taxonomy" id="458696"/>
    <lineage>
        <taxon>Eukaryota</taxon>
        <taxon>Viridiplantae</taxon>
        <taxon>Streptophyta</taxon>
        <taxon>Embryophyta</taxon>
        <taxon>Tracheophyta</taxon>
        <taxon>Spermatophyta</taxon>
        <taxon>Magnoliopsida</taxon>
        <taxon>eudicotyledons</taxon>
        <taxon>Gunneridae</taxon>
        <taxon>Pentapetalae</taxon>
        <taxon>rosids</taxon>
        <taxon>fabids</taxon>
        <taxon>Celastrales</taxon>
        <taxon>Celastraceae</taxon>
        <taxon>Tripterygium</taxon>
    </lineage>
</organism>
<dbReference type="PANTHER" id="PTHR33103:SF19">
    <property type="entry name" value="OS09G0544700 PROTEIN"/>
    <property type="match status" value="1"/>
</dbReference>
<dbReference type="InterPro" id="IPR007750">
    <property type="entry name" value="DUF674"/>
</dbReference>